<dbReference type="CDD" id="cd07890">
    <property type="entry name" value="CYTH-like_AC_IV-like"/>
    <property type="match status" value="1"/>
</dbReference>
<dbReference type="EMBL" id="RCHS01003527">
    <property type="protein sequence ID" value="RMX41093.1"/>
    <property type="molecule type" value="Genomic_DNA"/>
</dbReference>
<dbReference type="PANTHER" id="PTHR21028:SF2">
    <property type="entry name" value="CYTH DOMAIN-CONTAINING PROTEIN"/>
    <property type="match status" value="1"/>
</dbReference>
<reference evidence="2 3" key="1">
    <citation type="journal article" date="2018" name="Sci. Rep.">
        <title>Comparative analysis of the Pocillopora damicornis genome highlights role of immune system in coral evolution.</title>
        <authorList>
            <person name="Cunning R."/>
            <person name="Bay R.A."/>
            <person name="Gillette P."/>
            <person name="Baker A.C."/>
            <person name="Traylor-Knowles N."/>
        </authorList>
    </citation>
    <scope>NUCLEOTIDE SEQUENCE [LARGE SCALE GENOMIC DNA]</scope>
    <source>
        <strain evidence="2">RSMAS</strain>
        <tissue evidence="2">Whole animal</tissue>
    </source>
</reference>
<accession>A0A3M6TI33</accession>
<dbReference type="PANTHER" id="PTHR21028">
    <property type="entry name" value="SI:CH211-156B7.4"/>
    <property type="match status" value="1"/>
</dbReference>
<organism evidence="2 3">
    <name type="scientific">Pocillopora damicornis</name>
    <name type="common">Cauliflower coral</name>
    <name type="synonym">Millepora damicornis</name>
    <dbReference type="NCBI Taxonomy" id="46731"/>
    <lineage>
        <taxon>Eukaryota</taxon>
        <taxon>Metazoa</taxon>
        <taxon>Cnidaria</taxon>
        <taxon>Anthozoa</taxon>
        <taxon>Hexacorallia</taxon>
        <taxon>Scleractinia</taxon>
        <taxon>Astrocoeniina</taxon>
        <taxon>Pocilloporidae</taxon>
        <taxon>Pocillopora</taxon>
    </lineage>
</organism>
<dbReference type="AlphaFoldDB" id="A0A3M6TI33"/>
<dbReference type="SUPFAM" id="SSF55154">
    <property type="entry name" value="CYTH-like phosphatases"/>
    <property type="match status" value="1"/>
</dbReference>
<dbReference type="InterPro" id="IPR033469">
    <property type="entry name" value="CYTH-like_dom_sf"/>
</dbReference>
<dbReference type="Proteomes" id="UP000275408">
    <property type="component" value="Unassembled WGS sequence"/>
</dbReference>
<evidence type="ECO:0000259" key="1">
    <source>
        <dbReference type="PROSITE" id="PS51707"/>
    </source>
</evidence>
<protein>
    <recommendedName>
        <fullName evidence="1">CYTH domain-containing protein</fullName>
    </recommendedName>
</protein>
<dbReference type="SMART" id="SM01118">
    <property type="entry name" value="CYTH"/>
    <property type="match status" value="1"/>
</dbReference>
<comment type="caution">
    <text evidence="2">The sequence shown here is derived from an EMBL/GenBank/DDBJ whole genome shotgun (WGS) entry which is preliminary data.</text>
</comment>
<feature type="domain" description="CYTH" evidence="1">
    <location>
        <begin position="49"/>
        <end position="216"/>
    </location>
</feature>
<evidence type="ECO:0000313" key="2">
    <source>
        <dbReference type="EMBL" id="RMX41093.1"/>
    </source>
</evidence>
<dbReference type="InterPro" id="IPR008173">
    <property type="entry name" value="Adenylyl_cyclase_CyaB"/>
</dbReference>
<dbReference type="PROSITE" id="PS51707">
    <property type="entry name" value="CYTH"/>
    <property type="match status" value="1"/>
</dbReference>
<dbReference type="InterPro" id="IPR023577">
    <property type="entry name" value="CYTH_domain"/>
</dbReference>
<dbReference type="STRING" id="46731.A0A3M6TI33"/>
<keyword evidence="3" id="KW-1185">Reference proteome</keyword>
<proteinExistence type="predicted"/>
<gene>
    <name evidence="2" type="ORF">pdam_00003246</name>
</gene>
<dbReference type="GO" id="GO:0016462">
    <property type="term" value="F:pyrophosphatase activity"/>
    <property type="evidence" value="ECO:0007669"/>
    <property type="project" value="UniProtKB-ARBA"/>
</dbReference>
<name>A0A3M6TI33_POCDA</name>
<dbReference type="Gene3D" id="2.40.320.10">
    <property type="entry name" value="Hypothetical Protein Pfu-838710-001"/>
    <property type="match status" value="1"/>
</dbReference>
<sequence>MFLWLKGRFRKTTQHISRQLVTFSRVFLHFDFRSFEYISNLTVTSREMPSNVEIKAKVKDFETFKRKAKEISDSEGEIIEQKDVFFNVPQGRLKLRFLQNQPSQLIFYQRDDRSGPKVSEFYTATTDKPDELADVLSRAVGEKGVVKKKRLLYLVGQTRVHCDEVEGLGCFMELEVVMKENQSAMEGEQIARDLMSKLGVEEADLIKEAYIDLLSTKTA</sequence>
<evidence type="ECO:0000313" key="3">
    <source>
        <dbReference type="Proteomes" id="UP000275408"/>
    </source>
</evidence>
<dbReference type="Pfam" id="PF01928">
    <property type="entry name" value="CYTH"/>
    <property type="match status" value="1"/>
</dbReference>
<dbReference type="OrthoDB" id="6159137at2759"/>